<dbReference type="Proteomes" id="UP000258707">
    <property type="component" value="Chromosome"/>
</dbReference>
<dbReference type="AlphaFoldDB" id="A0A346PDY9"/>
<dbReference type="KEGG" id="nan:AArc1_1400"/>
<feature type="compositionally biased region" description="Low complexity" evidence="1">
    <location>
        <begin position="168"/>
        <end position="177"/>
    </location>
</feature>
<evidence type="ECO:0000313" key="3">
    <source>
        <dbReference type="Proteomes" id="UP000258707"/>
    </source>
</evidence>
<feature type="region of interest" description="Disordered" evidence="1">
    <location>
        <begin position="132"/>
        <end position="177"/>
    </location>
</feature>
<reference evidence="3" key="1">
    <citation type="submission" date="2017-10" db="EMBL/GenBank/DDBJ databases">
        <title>Phenotypic and genomic properties of facultatively anaerobic sulfur-reducing natronoarchaea from hypersaline soda lakes.</title>
        <authorList>
            <person name="Sorokin D.Y."/>
            <person name="Kublanov I.V."/>
            <person name="Roman P."/>
            <person name="Sinninghe Damste J.S."/>
            <person name="Golyshin P.N."/>
            <person name="Rojo D."/>
            <person name="Ciordia S."/>
            <person name="Mena Md.C."/>
            <person name="Ferrer M."/>
            <person name="Messina E."/>
            <person name="Smedile F."/>
            <person name="La Spada G."/>
            <person name="La Cono V."/>
            <person name="Yakimov M.M."/>
        </authorList>
    </citation>
    <scope>NUCLEOTIDE SEQUENCE [LARGE SCALE GENOMIC DNA]</scope>
    <source>
        <strain evidence="3">AArc1</strain>
    </source>
</reference>
<dbReference type="EMBL" id="CP024047">
    <property type="protein sequence ID" value="AXR77734.1"/>
    <property type="molecule type" value="Genomic_DNA"/>
</dbReference>
<gene>
    <name evidence="2" type="ORF">AArc1_1400</name>
</gene>
<evidence type="ECO:0000313" key="2">
    <source>
        <dbReference type="EMBL" id="AXR77734.1"/>
    </source>
</evidence>
<name>A0A346PDY9_9EURY</name>
<accession>A0A346PDY9</accession>
<proteinExistence type="predicted"/>
<organism evidence="2 3">
    <name type="scientific">Natrarchaeobaculum sulfurireducens</name>
    <dbReference type="NCBI Taxonomy" id="2044521"/>
    <lineage>
        <taxon>Archaea</taxon>
        <taxon>Methanobacteriati</taxon>
        <taxon>Methanobacteriota</taxon>
        <taxon>Stenosarchaea group</taxon>
        <taxon>Halobacteria</taxon>
        <taxon>Halobacteriales</taxon>
        <taxon>Natrialbaceae</taxon>
        <taxon>Natrarchaeobaculum</taxon>
    </lineage>
</organism>
<sequence>MQRLKSERMKRTLTITMAVALIGSLMFMGFAGTAAAQNNNNVDNGISVDVDADFAEQEQTAETNIDIQQETQNEQVGEATAETNVLAADFGGAGTMAAPTAAPADKKGAAPAVAPAAADGGATALGVSEASVDQTQDLDQSNTVEISDVTTETGDNIQDASVDVTVDNNNNNNNNND</sequence>
<feature type="compositionally biased region" description="Polar residues" evidence="1">
    <location>
        <begin position="132"/>
        <end position="159"/>
    </location>
</feature>
<evidence type="ECO:0000256" key="1">
    <source>
        <dbReference type="SAM" id="MobiDB-lite"/>
    </source>
</evidence>
<protein>
    <submittedName>
        <fullName evidence="2">Uncharacterized protein</fullName>
    </submittedName>
</protein>